<organism evidence="1 2">
    <name type="scientific">Duganella vulcania</name>
    <dbReference type="NCBI Taxonomy" id="2692166"/>
    <lineage>
        <taxon>Bacteria</taxon>
        <taxon>Pseudomonadati</taxon>
        <taxon>Pseudomonadota</taxon>
        <taxon>Betaproteobacteria</taxon>
        <taxon>Burkholderiales</taxon>
        <taxon>Oxalobacteraceae</taxon>
        <taxon>Telluria group</taxon>
        <taxon>Duganella</taxon>
    </lineage>
</organism>
<dbReference type="EMBL" id="WWCW01000029">
    <property type="protein sequence ID" value="MYM87690.1"/>
    <property type="molecule type" value="Genomic_DNA"/>
</dbReference>
<dbReference type="RefSeq" id="WP_161096809.1">
    <property type="nucleotide sequence ID" value="NZ_WWCW01000029.1"/>
</dbReference>
<dbReference type="Proteomes" id="UP000470302">
    <property type="component" value="Unassembled WGS sequence"/>
</dbReference>
<proteinExistence type="predicted"/>
<protein>
    <submittedName>
        <fullName evidence="1">PAAR domain-containing protein</fullName>
    </submittedName>
</protein>
<dbReference type="Pfam" id="PF05488">
    <property type="entry name" value="PAAR_motif"/>
    <property type="match status" value="1"/>
</dbReference>
<dbReference type="CDD" id="cd14744">
    <property type="entry name" value="PAAR_CT_2"/>
    <property type="match status" value="1"/>
</dbReference>
<dbReference type="InterPro" id="IPR008727">
    <property type="entry name" value="PAAR_motif"/>
</dbReference>
<gene>
    <name evidence="1" type="ORF">GTP91_10910</name>
</gene>
<evidence type="ECO:0000313" key="1">
    <source>
        <dbReference type="EMBL" id="MYM87690.1"/>
    </source>
</evidence>
<name>A0A845G239_9BURK</name>
<dbReference type="Gene3D" id="2.60.200.60">
    <property type="match status" value="1"/>
</dbReference>
<accession>A0A845G239</accession>
<evidence type="ECO:0000313" key="2">
    <source>
        <dbReference type="Proteomes" id="UP000470302"/>
    </source>
</evidence>
<dbReference type="AlphaFoldDB" id="A0A845G239"/>
<sequence length="88" mass="8782">MPNVIRVGDPTSHGGSVLSSSVSHFTVEGKAVVVVGDKCSCPINGHQNCTVASGSPTHTVNGKAVAYDGDKTSCGATLTSTISTFSAS</sequence>
<comment type="caution">
    <text evidence="1">The sequence shown here is derived from an EMBL/GenBank/DDBJ whole genome shotgun (WGS) entry which is preliminary data.</text>
</comment>
<reference evidence="1 2" key="1">
    <citation type="submission" date="2020-01" db="EMBL/GenBank/DDBJ databases">
        <title>Novel species isolated from a subtropical stream in China.</title>
        <authorList>
            <person name="Lu H."/>
        </authorList>
    </citation>
    <scope>NUCLEOTIDE SEQUENCE [LARGE SCALE GENOMIC DNA]</scope>
    <source>
        <strain evidence="1 2">FT82W</strain>
    </source>
</reference>